<proteinExistence type="inferred from homology"/>
<dbReference type="RefSeq" id="WP_105338660.1">
    <property type="nucleotide sequence ID" value="NZ_PUHZ01000025.1"/>
</dbReference>
<dbReference type="PROSITE" id="PS50893">
    <property type="entry name" value="ABC_TRANSPORTER_2"/>
    <property type="match status" value="1"/>
</dbReference>
<dbReference type="CDD" id="cd03230">
    <property type="entry name" value="ABC_DR_subfamily_A"/>
    <property type="match status" value="1"/>
</dbReference>
<dbReference type="SUPFAM" id="SSF52540">
    <property type="entry name" value="P-loop containing nucleoside triphosphate hydrolases"/>
    <property type="match status" value="1"/>
</dbReference>
<evidence type="ECO:0000313" key="7">
    <source>
        <dbReference type="EMBL" id="PQO42077.1"/>
    </source>
</evidence>
<dbReference type="GO" id="GO:0016887">
    <property type="term" value="F:ATP hydrolysis activity"/>
    <property type="evidence" value="ECO:0007669"/>
    <property type="project" value="InterPro"/>
</dbReference>
<dbReference type="PANTHER" id="PTHR42711:SF5">
    <property type="entry name" value="ABC TRANSPORTER ATP-BINDING PROTEIN NATA"/>
    <property type="match status" value="1"/>
</dbReference>
<keyword evidence="3" id="KW-0536">Nodulation</keyword>
<reference evidence="7 8" key="1">
    <citation type="submission" date="2018-02" db="EMBL/GenBank/DDBJ databases">
        <title>Comparative genomes isolates from brazilian mangrove.</title>
        <authorList>
            <person name="Araujo J.E."/>
            <person name="Taketani R.G."/>
            <person name="Silva M.C.P."/>
            <person name="Loureco M.V."/>
            <person name="Andreote F.D."/>
        </authorList>
    </citation>
    <scope>NUCLEOTIDE SEQUENCE [LARGE SCALE GENOMIC DNA]</scope>
    <source>
        <strain evidence="7 8">Nap-Phe MGV</strain>
    </source>
</reference>
<evidence type="ECO:0000256" key="5">
    <source>
        <dbReference type="ARBA" id="ARBA00022840"/>
    </source>
</evidence>
<dbReference type="InterPro" id="IPR003439">
    <property type="entry name" value="ABC_transporter-like_ATP-bd"/>
</dbReference>
<evidence type="ECO:0000259" key="6">
    <source>
        <dbReference type="PROSITE" id="PS50893"/>
    </source>
</evidence>
<evidence type="ECO:0000256" key="4">
    <source>
        <dbReference type="ARBA" id="ARBA00022741"/>
    </source>
</evidence>
<dbReference type="Gene3D" id="3.40.50.300">
    <property type="entry name" value="P-loop containing nucleotide triphosphate hydrolases"/>
    <property type="match status" value="1"/>
</dbReference>
<dbReference type="GO" id="GO:0005524">
    <property type="term" value="F:ATP binding"/>
    <property type="evidence" value="ECO:0007669"/>
    <property type="project" value="UniProtKB-KW"/>
</dbReference>
<comment type="similarity">
    <text evidence="1">Belongs to the ABC transporter superfamily.</text>
</comment>
<gene>
    <name evidence="7" type="ORF">C5Y93_27390</name>
</gene>
<dbReference type="Proteomes" id="UP000237819">
    <property type="component" value="Unassembled WGS sequence"/>
</dbReference>
<protein>
    <submittedName>
        <fullName evidence="7">ABC transporter ATP-binding protein</fullName>
    </submittedName>
</protein>
<dbReference type="OrthoDB" id="9795548at2"/>
<dbReference type="AlphaFoldDB" id="A0A2S8GC99"/>
<dbReference type="PANTHER" id="PTHR42711">
    <property type="entry name" value="ABC TRANSPORTER ATP-BINDING PROTEIN"/>
    <property type="match status" value="1"/>
</dbReference>
<feature type="domain" description="ABC transporter" evidence="6">
    <location>
        <begin position="6"/>
        <end position="232"/>
    </location>
</feature>
<comment type="caution">
    <text evidence="7">The sequence shown here is derived from an EMBL/GenBank/DDBJ whole genome shotgun (WGS) entry which is preliminary data.</text>
</comment>
<dbReference type="InterPro" id="IPR003593">
    <property type="entry name" value="AAA+_ATPase"/>
</dbReference>
<keyword evidence="4" id="KW-0547">Nucleotide-binding</keyword>
<dbReference type="InterPro" id="IPR017871">
    <property type="entry name" value="ABC_transporter-like_CS"/>
</dbReference>
<accession>A0A2S8GC99</accession>
<evidence type="ECO:0000256" key="1">
    <source>
        <dbReference type="ARBA" id="ARBA00005417"/>
    </source>
</evidence>
<keyword evidence="2" id="KW-0813">Transport</keyword>
<evidence type="ECO:0000256" key="2">
    <source>
        <dbReference type="ARBA" id="ARBA00022448"/>
    </source>
</evidence>
<dbReference type="Pfam" id="PF00005">
    <property type="entry name" value="ABC_tran"/>
    <property type="match status" value="1"/>
</dbReference>
<evidence type="ECO:0000313" key="8">
    <source>
        <dbReference type="Proteomes" id="UP000237819"/>
    </source>
</evidence>
<dbReference type="InterPro" id="IPR027417">
    <property type="entry name" value="P-loop_NTPase"/>
</dbReference>
<name>A0A2S8GC99_9BACT</name>
<organism evidence="7 8">
    <name type="scientific">Blastopirellula marina</name>
    <dbReference type="NCBI Taxonomy" id="124"/>
    <lineage>
        <taxon>Bacteria</taxon>
        <taxon>Pseudomonadati</taxon>
        <taxon>Planctomycetota</taxon>
        <taxon>Planctomycetia</taxon>
        <taxon>Pirellulales</taxon>
        <taxon>Pirellulaceae</taxon>
        <taxon>Blastopirellula</taxon>
    </lineage>
</organism>
<dbReference type="PROSITE" id="PS00211">
    <property type="entry name" value="ABC_TRANSPORTER_1"/>
    <property type="match status" value="1"/>
</dbReference>
<dbReference type="SMART" id="SM00382">
    <property type="entry name" value="AAA"/>
    <property type="match status" value="1"/>
</dbReference>
<dbReference type="InterPro" id="IPR050763">
    <property type="entry name" value="ABC_transporter_ATP-binding"/>
</dbReference>
<evidence type="ECO:0000256" key="3">
    <source>
        <dbReference type="ARBA" id="ARBA00022458"/>
    </source>
</evidence>
<keyword evidence="5 7" id="KW-0067">ATP-binding</keyword>
<dbReference type="EMBL" id="PUHZ01000025">
    <property type="protein sequence ID" value="PQO42077.1"/>
    <property type="molecule type" value="Genomic_DNA"/>
</dbReference>
<sequence length="306" mass="34343">MKTPAIQTDMLSRSFDKEKVLRGIDLTIEPGQVVGLVGTNAAGKTTLIKCLLGLLKATSGKCRLLGEDSWNLSAKAKTRIGYVSQDFELIPWMTVQGMCDYTGAFYELWNTQHVTRLITEWNLPPDKRVGTLSVGQRQKLAVILALGHSPELLLLDEPVASLDPYARRQFLESLIQFTETEENTVLFSTHITSDLERIASHVAILREGQIAWYGPLDTLKEGCKRLRIQSRKTLPHDFVVPTAIRYEMHGTHAVVSVAEMDDHLQQTLAEKYDANVQVEDLNLEEIFLEWTRDPHSDPSSSAEVLS</sequence>